<comment type="caution">
    <text evidence="3">The sequence shown here is derived from an EMBL/GenBank/DDBJ whole genome shotgun (WGS) entry which is preliminary data.</text>
</comment>
<evidence type="ECO:0000313" key="4">
    <source>
        <dbReference type="Proteomes" id="UP001648503"/>
    </source>
</evidence>
<evidence type="ECO:0000256" key="1">
    <source>
        <dbReference type="ARBA" id="ARBA00022786"/>
    </source>
</evidence>
<evidence type="ECO:0000313" key="3">
    <source>
        <dbReference type="EMBL" id="KAH6592651.1"/>
    </source>
</evidence>
<reference evidence="3 4" key="1">
    <citation type="submission" date="2021-02" db="EMBL/GenBank/DDBJ databases">
        <title>Variation within the Batrachochytrium salamandrivorans European outbreak.</title>
        <authorList>
            <person name="Kelly M."/>
            <person name="Pasmans F."/>
            <person name="Shea T.P."/>
            <person name="Munoz J.F."/>
            <person name="Carranza S."/>
            <person name="Cuomo C.A."/>
            <person name="Martel A."/>
        </authorList>
    </citation>
    <scope>NUCLEOTIDE SEQUENCE [LARGE SCALE GENOMIC DNA]</scope>
    <source>
        <strain evidence="3 4">AMFP18/2</strain>
    </source>
</reference>
<feature type="region of interest" description="Disordered" evidence="2">
    <location>
        <begin position="24"/>
        <end position="77"/>
    </location>
</feature>
<keyword evidence="1" id="KW-0833">Ubl conjugation pathway</keyword>
<accession>A0ABQ8F5L9</accession>
<gene>
    <name evidence="3" type="ORF">BASA50_007939</name>
</gene>
<keyword evidence="4" id="KW-1185">Reference proteome</keyword>
<sequence length="77" mass="8379">MLRRPPTSIVLTQADINEFERATENTAASGQLSSEDSKNSTAAQQGHGKLTTNSSNSQAHKIDKQQLIQDRIGLSQQ</sequence>
<name>A0ABQ8F5L9_9FUNG</name>
<organism evidence="3 4">
    <name type="scientific">Batrachochytrium salamandrivorans</name>
    <dbReference type="NCBI Taxonomy" id="1357716"/>
    <lineage>
        <taxon>Eukaryota</taxon>
        <taxon>Fungi</taxon>
        <taxon>Fungi incertae sedis</taxon>
        <taxon>Chytridiomycota</taxon>
        <taxon>Chytridiomycota incertae sedis</taxon>
        <taxon>Chytridiomycetes</taxon>
        <taxon>Rhizophydiales</taxon>
        <taxon>Rhizophydiales incertae sedis</taxon>
        <taxon>Batrachochytrium</taxon>
    </lineage>
</organism>
<protein>
    <recommendedName>
        <fullName evidence="5">Anaphase-promoting complex subunit CDC26</fullName>
    </recommendedName>
</protein>
<dbReference type="EMBL" id="JAFCIX010000376">
    <property type="protein sequence ID" value="KAH6592651.1"/>
    <property type="molecule type" value="Genomic_DNA"/>
</dbReference>
<evidence type="ECO:0008006" key="5">
    <source>
        <dbReference type="Google" id="ProtNLM"/>
    </source>
</evidence>
<proteinExistence type="predicted"/>
<evidence type="ECO:0000256" key="2">
    <source>
        <dbReference type="SAM" id="MobiDB-lite"/>
    </source>
</evidence>
<feature type="compositionally biased region" description="Polar residues" evidence="2">
    <location>
        <begin position="24"/>
        <end position="59"/>
    </location>
</feature>
<dbReference type="Pfam" id="PF10471">
    <property type="entry name" value="ANAPC_CDC26"/>
    <property type="match status" value="1"/>
</dbReference>
<dbReference type="InterPro" id="IPR018860">
    <property type="entry name" value="APC_suCDC26"/>
</dbReference>
<dbReference type="Proteomes" id="UP001648503">
    <property type="component" value="Unassembled WGS sequence"/>
</dbReference>